<reference evidence="2" key="1">
    <citation type="journal article" date="2023" name="Mol. Biol. Evol.">
        <title>Third-Generation Sequencing Reveals the Adaptive Role of the Epigenome in Three Deep-Sea Polychaetes.</title>
        <authorList>
            <person name="Perez M."/>
            <person name="Aroh O."/>
            <person name="Sun Y."/>
            <person name="Lan Y."/>
            <person name="Juniper S.K."/>
            <person name="Young C.R."/>
            <person name="Angers B."/>
            <person name="Qian P.Y."/>
        </authorList>
    </citation>
    <scope>NUCLEOTIDE SEQUENCE</scope>
    <source>
        <strain evidence="2">R07B-5</strain>
    </source>
</reference>
<evidence type="ECO:0000256" key="1">
    <source>
        <dbReference type="SAM" id="MobiDB-lite"/>
    </source>
</evidence>
<accession>A0AAD9NNE0</accession>
<keyword evidence="3" id="KW-1185">Reference proteome</keyword>
<proteinExistence type="predicted"/>
<dbReference type="Proteomes" id="UP001209878">
    <property type="component" value="Unassembled WGS sequence"/>
</dbReference>
<feature type="compositionally biased region" description="Basic and acidic residues" evidence="1">
    <location>
        <begin position="160"/>
        <end position="170"/>
    </location>
</feature>
<organism evidence="2 3">
    <name type="scientific">Ridgeia piscesae</name>
    <name type="common">Tubeworm</name>
    <dbReference type="NCBI Taxonomy" id="27915"/>
    <lineage>
        <taxon>Eukaryota</taxon>
        <taxon>Metazoa</taxon>
        <taxon>Spiralia</taxon>
        <taxon>Lophotrochozoa</taxon>
        <taxon>Annelida</taxon>
        <taxon>Polychaeta</taxon>
        <taxon>Sedentaria</taxon>
        <taxon>Canalipalpata</taxon>
        <taxon>Sabellida</taxon>
        <taxon>Siboglinidae</taxon>
        <taxon>Ridgeia</taxon>
    </lineage>
</organism>
<name>A0AAD9NNE0_RIDPI</name>
<evidence type="ECO:0000313" key="2">
    <source>
        <dbReference type="EMBL" id="KAK2176440.1"/>
    </source>
</evidence>
<gene>
    <name evidence="2" type="ORF">NP493_661g01043</name>
</gene>
<dbReference type="EMBL" id="JAODUO010000662">
    <property type="protein sequence ID" value="KAK2176440.1"/>
    <property type="molecule type" value="Genomic_DNA"/>
</dbReference>
<sequence>MHKSKVKVAGLIRLPERSLAKQLLVKAKAKQKQQQQTGSVLTLGVDRKGPVTCHRKQFVLPTVSSRSARKIIPNKRLLEGSYGDITSLSTVKKVKTEETSLTPDQSNTVAPNISTPLVAGPPAVDPKISLFDQPLIVEGKRQRKPSMRLIRQLSDDTFVEHKRKQEDKRKVLPSSGSADSLEDVDRSLAATKRHGQSILRKAKLRLNQAALNRSKAALARSLKRKMRREQAATSSSQQFLPLDVKPLSVQVSPIKFGVMSPDTPVFGAAALGAGQSLMFCLPRKEFRTLKLGLKFRLTG</sequence>
<dbReference type="AlphaFoldDB" id="A0AAD9NNE0"/>
<protein>
    <submittedName>
        <fullName evidence="2">Uncharacterized protein</fullName>
    </submittedName>
</protein>
<feature type="region of interest" description="Disordered" evidence="1">
    <location>
        <begin position="160"/>
        <end position="183"/>
    </location>
</feature>
<evidence type="ECO:0000313" key="3">
    <source>
        <dbReference type="Proteomes" id="UP001209878"/>
    </source>
</evidence>
<comment type="caution">
    <text evidence="2">The sequence shown here is derived from an EMBL/GenBank/DDBJ whole genome shotgun (WGS) entry which is preliminary data.</text>
</comment>